<dbReference type="GO" id="GO:0005829">
    <property type="term" value="C:cytosol"/>
    <property type="evidence" value="ECO:0007669"/>
    <property type="project" value="TreeGrafter"/>
</dbReference>
<dbReference type="Proteomes" id="UP000185812">
    <property type="component" value="Unassembled WGS sequence"/>
</dbReference>
<dbReference type="Pfam" id="PF01649">
    <property type="entry name" value="Ribosomal_S20p"/>
    <property type="match status" value="1"/>
</dbReference>
<dbReference type="STRING" id="633813.SAMN04488087_2153"/>
<protein>
    <recommendedName>
        <fullName evidence="7 8">Small ribosomal subunit protein bS20</fullName>
    </recommendedName>
</protein>
<dbReference type="InterPro" id="IPR002583">
    <property type="entry name" value="Ribosomal_bS20"/>
</dbReference>
<dbReference type="FunFam" id="1.20.58.110:FF:000001">
    <property type="entry name" value="30S ribosomal protein S20"/>
    <property type="match status" value="1"/>
</dbReference>
<evidence type="ECO:0000256" key="1">
    <source>
        <dbReference type="ARBA" id="ARBA00003134"/>
    </source>
</evidence>
<dbReference type="NCBIfam" id="TIGR00029">
    <property type="entry name" value="S20"/>
    <property type="match status" value="1"/>
</dbReference>
<dbReference type="AlphaFoldDB" id="A0A1M6VX79"/>
<dbReference type="PANTHER" id="PTHR33398:SF1">
    <property type="entry name" value="SMALL RIBOSOMAL SUBUNIT PROTEIN BS20C"/>
    <property type="match status" value="1"/>
</dbReference>
<keyword evidence="10" id="KW-1185">Reference proteome</keyword>
<evidence type="ECO:0000256" key="8">
    <source>
        <dbReference type="HAMAP-Rule" id="MF_00500"/>
    </source>
</evidence>
<evidence type="ECO:0000313" key="10">
    <source>
        <dbReference type="Proteomes" id="UP000185812"/>
    </source>
</evidence>
<keyword evidence="4 8" id="KW-0694">RNA-binding</keyword>
<dbReference type="Gene3D" id="1.20.58.110">
    <property type="entry name" value="Ribosomal protein S20"/>
    <property type="match status" value="1"/>
</dbReference>
<dbReference type="GO" id="GO:0003735">
    <property type="term" value="F:structural constituent of ribosome"/>
    <property type="evidence" value="ECO:0007669"/>
    <property type="project" value="InterPro"/>
</dbReference>
<dbReference type="EMBL" id="FRAU01000007">
    <property type="protein sequence ID" value="SHK86112.1"/>
    <property type="molecule type" value="Genomic_DNA"/>
</dbReference>
<keyword evidence="5 8" id="KW-0689">Ribosomal protein</keyword>
<evidence type="ECO:0000256" key="7">
    <source>
        <dbReference type="ARBA" id="ARBA00035136"/>
    </source>
</evidence>
<dbReference type="PANTHER" id="PTHR33398">
    <property type="entry name" value="30S RIBOSOMAL PROTEIN S20"/>
    <property type="match status" value="1"/>
</dbReference>
<comment type="function">
    <text evidence="1 8">Binds directly to 16S ribosomal RNA.</text>
</comment>
<dbReference type="GO" id="GO:0006412">
    <property type="term" value="P:translation"/>
    <property type="evidence" value="ECO:0007669"/>
    <property type="project" value="UniProtKB-UniRule"/>
</dbReference>
<comment type="similarity">
    <text evidence="2 8">Belongs to the bacterial ribosomal protein bS20 family.</text>
</comment>
<reference evidence="10" key="1">
    <citation type="submission" date="2016-11" db="EMBL/GenBank/DDBJ databases">
        <authorList>
            <person name="Varghese N."/>
            <person name="Submissions S."/>
        </authorList>
    </citation>
    <scope>NUCLEOTIDE SEQUENCE [LARGE SCALE GENOMIC DNA]</scope>
    <source>
        <strain evidence="10">DSM 22212</strain>
    </source>
</reference>
<dbReference type="GO" id="GO:0070181">
    <property type="term" value="F:small ribosomal subunit rRNA binding"/>
    <property type="evidence" value="ECO:0007669"/>
    <property type="project" value="TreeGrafter"/>
</dbReference>
<name>A0A1M6VX79_9BACT</name>
<dbReference type="GO" id="GO:0015935">
    <property type="term" value="C:small ribosomal subunit"/>
    <property type="evidence" value="ECO:0007669"/>
    <property type="project" value="TreeGrafter"/>
</dbReference>
<dbReference type="OrthoDB" id="9808392at2"/>
<dbReference type="RefSeq" id="WP_072715977.1">
    <property type="nucleotide sequence ID" value="NZ_FRAU01000007.1"/>
</dbReference>
<proteinExistence type="inferred from homology"/>
<evidence type="ECO:0000256" key="5">
    <source>
        <dbReference type="ARBA" id="ARBA00022980"/>
    </source>
</evidence>
<keyword evidence="3 8" id="KW-0699">rRNA-binding</keyword>
<evidence type="ECO:0000256" key="3">
    <source>
        <dbReference type="ARBA" id="ARBA00022730"/>
    </source>
</evidence>
<evidence type="ECO:0000256" key="2">
    <source>
        <dbReference type="ARBA" id="ARBA00007634"/>
    </source>
</evidence>
<sequence length="84" mass="10071">MAHHKSAIKRIRQNAKRRARNRYYRSWMRTMIKKVRAARSRDEALPLLNQTKSLLDRLVVKGIIHKNKAANYKRKLEKYVNQLA</sequence>
<evidence type="ECO:0000313" key="9">
    <source>
        <dbReference type="EMBL" id="SHK86112.1"/>
    </source>
</evidence>
<evidence type="ECO:0000256" key="4">
    <source>
        <dbReference type="ARBA" id="ARBA00022884"/>
    </source>
</evidence>
<gene>
    <name evidence="8" type="primary">rpsT</name>
    <name evidence="9" type="ORF">SAMN04488087_2153</name>
</gene>
<dbReference type="InterPro" id="IPR036510">
    <property type="entry name" value="Ribosomal_bS20_sf"/>
</dbReference>
<accession>A0A1M6VX79</accession>
<evidence type="ECO:0000256" key="6">
    <source>
        <dbReference type="ARBA" id="ARBA00023274"/>
    </source>
</evidence>
<organism evidence="9 10">
    <name type="scientific">Rhodothermus profundi</name>
    <dbReference type="NCBI Taxonomy" id="633813"/>
    <lineage>
        <taxon>Bacteria</taxon>
        <taxon>Pseudomonadati</taxon>
        <taxon>Rhodothermota</taxon>
        <taxon>Rhodothermia</taxon>
        <taxon>Rhodothermales</taxon>
        <taxon>Rhodothermaceae</taxon>
        <taxon>Rhodothermus</taxon>
    </lineage>
</organism>
<keyword evidence="6 8" id="KW-0687">Ribonucleoprotein</keyword>
<dbReference type="HAMAP" id="MF_00500">
    <property type="entry name" value="Ribosomal_bS20"/>
    <property type="match status" value="1"/>
</dbReference>
<dbReference type="SUPFAM" id="SSF46992">
    <property type="entry name" value="Ribosomal protein S20"/>
    <property type="match status" value="1"/>
</dbReference>